<protein>
    <submittedName>
        <fullName evidence="2">Uncharacterized protein</fullName>
    </submittedName>
</protein>
<dbReference type="KEGG" id="pco:PHACADRAFT_250293"/>
<feature type="region of interest" description="Disordered" evidence="1">
    <location>
        <begin position="15"/>
        <end position="107"/>
    </location>
</feature>
<feature type="compositionally biased region" description="Low complexity" evidence="1">
    <location>
        <begin position="139"/>
        <end position="151"/>
    </location>
</feature>
<feature type="region of interest" description="Disordered" evidence="1">
    <location>
        <begin position="260"/>
        <end position="286"/>
    </location>
</feature>
<dbReference type="OrthoDB" id="3062963at2759"/>
<dbReference type="EMBL" id="JH930469">
    <property type="protein sequence ID" value="EKM59657.1"/>
    <property type="molecule type" value="Genomic_DNA"/>
</dbReference>
<dbReference type="HOGENOM" id="CLU_956549_0_0_1"/>
<organism evidence="2 3">
    <name type="scientific">Phanerochaete carnosa (strain HHB-10118-sp)</name>
    <name type="common">White-rot fungus</name>
    <name type="synonym">Peniophora carnosa</name>
    <dbReference type="NCBI Taxonomy" id="650164"/>
    <lineage>
        <taxon>Eukaryota</taxon>
        <taxon>Fungi</taxon>
        <taxon>Dikarya</taxon>
        <taxon>Basidiomycota</taxon>
        <taxon>Agaricomycotina</taxon>
        <taxon>Agaricomycetes</taxon>
        <taxon>Polyporales</taxon>
        <taxon>Phanerochaetaceae</taxon>
        <taxon>Phanerochaete</taxon>
    </lineage>
</organism>
<proteinExistence type="predicted"/>
<dbReference type="Proteomes" id="UP000008370">
    <property type="component" value="Unassembled WGS sequence"/>
</dbReference>
<dbReference type="GeneID" id="18914884"/>
<dbReference type="InParanoid" id="K5X9S1"/>
<dbReference type="AlphaFoldDB" id="K5X9S1"/>
<reference evidence="2 3" key="1">
    <citation type="journal article" date="2012" name="BMC Genomics">
        <title>Comparative genomics of the white-rot fungi, Phanerochaete carnosa and P. chrysosporium, to elucidate the genetic basis of the distinct wood types they colonize.</title>
        <authorList>
            <person name="Suzuki H."/>
            <person name="MacDonald J."/>
            <person name="Syed K."/>
            <person name="Salamov A."/>
            <person name="Hori C."/>
            <person name="Aerts A."/>
            <person name="Henrissat B."/>
            <person name="Wiebenga A."/>
            <person name="vanKuyk P.A."/>
            <person name="Barry K."/>
            <person name="Lindquist E."/>
            <person name="LaButti K."/>
            <person name="Lapidus A."/>
            <person name="Lucas S."/>
            <person name="Coutinho P."/>
            <person name="Gong Y."/>
            <person name="Samejima M."/>
            <person name="Mahadevan R."/>
            <person name="Abou-Zaid M."/>
            <person name="de Vries R.P."/>
            <person name="Igarashi K."/>
            <person name="Yadav J.S."/>
            <person name="Grigoriev I.V."/>
            <person name="Master E.R."/>
        </authorList>
    </citation>
    <scope>NUCLEOTIDE SEQUENCE [LARGE SCALE GENOMIC DNA]</scope>
    <source>
        <strain evidence="2 3">HHB-10118-sp</strain>
    </source>
</reference>
<evidence type="ECO:0000313" key="2">
    <source>
        <dbReference type="EMBL" id="EKM59657.1"/>
    </source>
</evidence>
<keyword evidence="3" id="KW-1185">Reference proteome</keyword>
<evidence type="ECO:0000256" key="1">
    <source>
        <dbReference type="SAM" id="MobiDB-lite"/>
    </source>
</evidence>
<gene>
    <name evidence="2" type="ORF">PHACADRAFT_250293</name>
</gene>
<evidence type="ECO:0000313" key="3">
    <source>
        <dbReference type="Proteomes" id="UP000008370"/>
    </source>
</evidence>
<dbReference type="RefSeq" id="XP_007392215.1">
    <property type="nucleotide sequence ID" value="XM_007392153.1"/>
</dbReference>
<feature type="compositionally biased region" description="Polar residues" evidence="1">
    <location>
        <begin position="34"/>
        <end position="58"/>
    </location>
</feature>
<feature type="compositionally biased region" description="Pro residues" evidence="1">
    <location>
        <begin position="174"/>
        <end position="188"/>
    </location>
</feature>
<accession>K5X9S1</accession>
<sequence length="286" mass="29935">MAAYYSSFFSSGLLNSDSHCPRTPEPTTPRAFATNFNEDTTPTASNFALPTSQSSNGTIPPLLAQAEATVASADRPRMRRRRSSIGLSSSPVTPLKGALPSRAAHIQRQSVPTGALGVASLARSRSGSVTEAMTFARSTMSMTSTSEASKAGRMRSGSVGNALRNNSRRRKPTAPIPALPPPNAPLPALPQLHLPLSSLDLSNIPGTARRPGAKRAQTTDSIPLHVYTPSIPIPANPGRVAPSDMGGEVSSSLSRSLAYNAEGAADTEDYPAPLDTPGEVRGEYFA</sequence>
<name>K5X9S1_PHACS</name>
<feature type="region of interest" description="Disordered" evidence="1">
    <location>
        <begin position="139"/>
        <end position="188"/>
    </location>
</feature>